<sequence length="63" mass="7385">EDLTTPFTSEDLLRFFDSIIGTSKLAPNLNLVKKAFYILLAYSEFTWTESDRFKISRHDGRRL</sequence>
<gene>
    <name evidence="1" type="ORF">N7505_010971</name>
</gene>
<protein>
    <submittedName>
        <fullName evidence="1">Uncharacterized protein</fullName>
    </submittedName>
</protein>
<dbReference type="Proteomes" id="UP001220256">
    <property type="component" value="Unassembled WGS sequence"/>
</dbReference>
<keyword evidence="2" id="KW-1185">Reference proteome</keyword>
<evidence type="ECO:0000313" key="2">
    <source>
        <dbReference type="Proteomes" id="UP001220256"/>
    </source>
</evidence>
<dbReference type="EMBL" id="JAPVEB010000010">
    <property type="protein sequence ID" value="KAJ5255820.1"/>
    <property type="molecule type" value="Genomic_DNA"/>
</dbReference>
<accession>A0ABQ8W563</accession>
<reference evidence="1 2" key="1">
    <citation type="journal article" date="2023" name="IMA Fungus">
        <title>Comparative genomic study of the Penicillium genus elucidates a diverse pangenome and 15 lateral gene transfer events.</title>
        <authorList>
            <person name="Petersen C."/>
            <person name="Sorensen T."/>
            <person name="Nielsen M.R."/>
            <person name="Sondergaard T.E."/>
            <person name="Sorensen J.L."/>
            <person name="Fitzpatrick D.A."/>
            <person name="Frisvad J.C."/>
            <person name="Nielsen K.L."/>
        </authorList>
    </citation>
    <scope>NUCLEOTIDE SEQUENCE [LARGE SCALE GENOMIC DNA]</scope>
    <source>
        <strain evidence="1 2">IBT 3361</strain>
    </source>
</reference>
<proteinExistence type="predicted"/>
<feature type="non-terminal residue" evidence="1">
    <location>
        <position position="1"/>
    </location>
</feature>
<comment type="caution">
    <text evidence="1">The sequence shown here is derived from an EMBL/GenBank/DDBJ whole genome shotgun (WGS) entry which is preliminary data.</text>
</comment>
<evidence type="ECO:0000313" key="1">
    <source>
        <dbReference type="EMBL" id="KAJ5255820.1"/>
    </source>
</evidence>
<name>A0ABQ8W563_PENCH</name>
<organism evidence="1 2">
    <name type="scientific">Penicillium chrysogenum</name>
    <name type="common">Penicillium notatum</name>
    <dbReference type="NCBI Taxonomy" id="5076"/>
    <lineage>
        <taxon>Eukaryota</taxon>
        <taxon>Fungi</taxon>
        <taxon>Dikarya</taxon>
        <taxon>Ascomycota</taxon>
        <taxon>Pezizomycotina</taxon>
        <taxon>Eurotiomycetes</taxon>
        <taxon>Eurotiomycetidae</taxon>
        <taxon>Eurotiales</taxon>
        <taxon>Aspergillaceae</taxon>
        <taxon>Penicillium</taxon>
        <taxon>Penicillium chrysogenum species complex</taxon>
    </lineage>
</organism>